<evidence type="ECO:0000259" key="1">
    <source>
        <dbReference type="Pfam" id="PF02014"/>
    </source>
</evidence>
<gene>
    <name evidence="2" type="ORF">PLBR_LOCUS4519</name>
</gene>
<evidence type="ECO:0000313" key="2">
    <source>
        <dbReference type="EMBL" id="SPQ97304.1"/>
    </source>
</evidence>
<protein>
    <recommendedName>
        <fullName evidence="1">Reelin domain-containing protein</fullName>
    </recommendedName>
</protein>
<reference evidence="2 3" key="1">
    <citation type="submission" date="2018-03" db="EMBL/GenBank/DDBJ databases">
        <authorList>
            <person name="Fogelqvist J."/>
        </authorList>
    </citation>
    <scope>NUCLEOTIDE SEQUENCE [LARGE SCALE GENOMIC DNA]</scope>
</reference>
<dbReference type="InterPro" id="IPR042307">
    <property type="entry name" value="Reeler_sf"/>
</dbReference>
<organism evidence="2 3">
    <name type="scientific">Plasmodiophora brassicae</name>
    <name type="common">Clubroot disease agent</name>
    <dbReference type="NCBI Taxonomy" id="37360"/>
    <lineage>
        <taxon>Eukaryota</taxon>
        <taxon>Sar</taxon>
        <taxon>Rhizaria</taxon>
        <taxon>Endomyxa</taxon>
        <taxon>Phytomyxea</taxon>
        <taxon>Plasmodiophorida</taxon>
        <taxon>Plasmodiophoridae</taxon>
        <taxon>Plasmodiophora</taxon>
    </lineage>
</organism>
<dbReference type="AlphaFoldDB" id="A0A3P3YAW6"/>
<dbReference type="Proteomes" id="UP000290189">
    <property type="component" value="Unassembled WGS sequence"/>
</dbReference>
<dbReference type="EMBL" id="OVEO01000007">
    <property type="protein sequence ID" value="SPQ97304.1"/>
    <property type="molecule type" value="Genomic_DNA"/>
</dbReference>
<accession>A0A3P3YAW6</accession>
<evidence type="ECO:0000313" key="3">
    <source>
        <dbReference type="Proteomes" id="UP000290189"/>
    </source>
</evidence>
<keyword evidence="2" id="KW-0496">Mitochondrion</keyword>
<sequence length="239" mass="25870">MIAVTDLSSITQERRNTGIGHMTRSNVWRALSLIATCSFLPGINANSKGAGTCFATESEMLKMSQPIEAQPVSPYVITVSRTGDRSNANGSLSVRLAGPQPIKGFLLYCEHVDEATGQVMRVGEFLLPPFRRGKGVAQYHFLAPCNDGKSTITHVNPFPKHPDETTFLWNAPVGIPAPVTFRAAVLVTHTEWYIIESQPLDLSDVGNDAARDLAVLVVQPDPNPNQLLQEAVSAPLTPP</sequence>
<dbReference type="CDD" id="cd08544">
    <property type="entry name" value="Reeler"/>
    <property type="match status" value="1"/>
</dbReference>
<dbReference type="Gene3D" id="2.60.40.4060">
    <property type="entry name" value="Reeler domain"/>
    <property type="match status" value="1"/>
</dbReference>
<name>A0A3P3YAW6_PLABS</name>
<dbReference type="InterPro" id="IPR002861">
    <property type="entry name" value="Reeler_dom"/>
</dbReference>
<proteinExistence type="predicted"/>
<geneLocation type="mitochondrion" evidence="2"/>
<dbReference type="Pfam" id="PF02014">
    <property type="entry name" value="Reeler"/>
    <property type="match status" value="1"/>
</dbReference>
<feature type="domain" description="Reelin" evidence="1">
    <location>
        <begin position="70"/>
        <end position="194"/>
    </location>
</feature>